<dbReference type="InterPro" id="IPR013087">
    <property type="entry name" value="Znf_C2H2_type"/>
</dbReference>
<keyword evidence="7" id="KW-0539">Nucleus</keyword>
<evidence type="ECO:0000256" key="5">
    <source>
        <dbReference type="ARBA" id="ARBA00022833"/>
    </source>
</evidence>
<keyword evidence="4 8" id="KW-0863">Zinc-finger</keyword>
<evidence type="ECO:0000313" key="12">
    <source>
        <dbReference type="EMBL" id="GMR34822.1"/>
    </source>
</evidence>
<dbReference type="GO" id="GO:0008270">
    <property type="term" value="F:zinc ion binding"/>
    <property type="evidence" value="ECO:0007669"/>
    <property type="project" value="UniProtKB-KW"/>
</dbReference>
<dbReference type="Proteomes" id="UP001328107">
    <property type="component" value="Unassembled WGS sequence"/>
</dbReference>
<name>A0AAN4Z5G7_9BILA</name>
<keyword evidence="2" id="KW-0479">Metal-binding</keyword>
<dbReference type="GO" id="GO:0005634">
    <property type="term" value="C:nucleus"/>
    <property type="evidence" value="ECO:0007669"/>
    <property type="project" value="UniProtKB-SubCell"/>
</dbReference>
<reference evidence="13" key="1">
    <citation type="submission" date="2022-10" db="EMBL/GenBank/DDBJ databases">
        <title>Genome assembly of Pristionchus species.</title>
        <authorList>
            <person name="Yoshida K."/>
            <person name="Sommer R.J."/>
        </authorList>
    </citation>
    <scope>NUCLEOTIDE SEQUENCE [LARGE SCALE GENOMIC DNA]</scope>
    <source>
        <strain evidence="13">RS5460</strain>
    </source>
</reference>
<evidence type="ECO:0000256" key="3">
    <source>
        <dbReference type="ARBA" id="ARBA00022737"/>
    </source>
</evidence>
<comment type="caution">
    <text evidence="12">The sequence shown here is derived from an EMBL/GenBank/DDBJ whole genome shotgun (WGS) entry which is preliminary data.</text>
</comment>
<evidence type="ECO:0008006" key="14">
    <source>
        <dbReference type="Google" id="ProtNLM"/>
    </source>
</evidence>
<dbReference type="EMBL" id="BTRK01000002">
    <property type="protein sequence ID" value="GMR34822.1"/>
    <property type="molecule type" value="Genomic_DNA"/>
</dbReference>
<sequence>MFCPSTGTSRPLDLSTQLRILNGDGKCQMGHRKCVVCHQITNEKKMHSFTSDPNRREIWVNAVRSTPEGRRSLMEQLERKKQGALLCASHFSPSDFDQSELRFDAVPLFEEHSHFNETSNSLDQSTPTKSMTTFQSFECSECGKKLSSKYCLQGHMLIHTGVKPFNCPHCNKLFRDLSCRNSHIHLAHKMLPYSCLTCDQQFTRKIDLKHHLYINRGHIDLEKDSPEISEDSRLFEINGINEIKEEPLEVKDESIFKEEELFDDACRVSTAQWMISKMSQWNSTKNLSMNFLISSRKNQFTMYGVRFLEILVRSSILPQWGAP</sequence>
<dbReference type="FunFam" id="3.30.160.60:FF:000446">
    <property type="entry name" value="Zinc finger protein"/>
    <property type="match status" value="1"/>
</dbReference>
<dbReference type="GO" id="GO:0003677">
    <property type="term" value="F:DNA binding"/>
    <property type="evidence" value="ECO:0007669"/>
    <property type="project" value="UniProtKB-UniRule"/>
</dbReference>
<evidence type="ECO:0000256" key="2">
    <source>
        <dbReference type="ARBA" id="ARBA00022723"/>
    </source>
</evidence>
<dbReference type="PROSITE" id="PS50950">
    <property type="entry name" value="ZF_THAP"/>
    <property type="match status" value="1"/>
</dbReference>
<dbReference type="SUPFAM" id="SSF57667">
    <property type="entry name" value="beta-beta-alpha zinc fingers"/>
    <property type="match status" value="2"/>
</dbReference>
<feature type="domain" description="C2H2-type" evidence="10">
    <location>
        <begin position="137"/>
        <end position="164"/>
    </location>
</feature>
<evidence type="ECO:0000256" key="7">
    <source>
        <dbReference type="ARBA" id="ARBA00023242"/>
    </source>
</evidence>
<dbReference type="SMART" id="SM00355">
    <property type="entry name" value="ZnF_C2H2"/>
    <property type="match status" value="3"/>
</dbReference>
<comment type="subcellular location">
    <subcellularLocation>
        <location evidence="1">Nucleus</location>
    </subcellularLocation>
</comment>
<dbReference type="PROSITE" id="PS00028">
    <property type="entry name" value="ZINC_FINGER_C2H2_1"/>
    <property type="match status" value="2"/>
</dbReference>
<evidence type="ECO:0000256" key="1">
    <source>
        <dbReference type="ARBA" id="ARBA00004123"/>
    </source>
</evidence>
<dbReference type="GO" id="GO:0000122">
    <property type="term" value="P:negative regulation of transcription by RNA polymerase II"/>
    <property type="evidence" value="ECO:0007669"/>
    <property type="project" value="UniProtKB-ARBA"/>
</dbReference>
<evidence type="ECO:0000313" key="13">
    <source>
        <dbReference type="Proteomes" id="UP001328107"/>
    </source>
</evidence>
<feature type="domain" description="THAP-type" evidence="11">
    <location>
        <begin position="29"/>
        <end position="110"/>
    </location>
</feature>
<feature type="domain" description="C2H2-type" evidence="10">
    <location>
        <begin position="193"/>
        <end position="220"/>
    </location>
</feature>
<protein>
    <recommendedName>
        <fullName evidence="14">Zinc finger protein</fullName>
    </recommendedName>
</protein>
<proteinExistence type="predicted"/>
<dbReference type="PANTHER" id="PTHR24394:SF29">
    <property type="entry name" value="MYONEURIN"/>
    <property type="match status" value="1"/>
</dbReference>
<evidence type="ECO:0000256" key="9">
    <source>
        <dbReference type="PROSITE-ProRule" id="PRU00309"/>
    </source>
</evidence>
<evidence type="ECO:0000259" key="10">
    <source>
        <dbReference type="PROSITE" id="PS50157"/>
    </source>
</evidence>
<keyword evidence="13" id="KW-1185">Reference proteome</keyword>
<dbReference type="InterPro" id="IPR006612">
    <property type="entry name" value="THAP_Znf"/>
</dbReference>
<evidence type="ECO:0000256" key="4">
    <source>
        <dbReference type="ARBA" id="ARBA00022771"/>
    </source>
</evidence>
<dbReference type="Pfam" id="PF05485">
    <property type="entry name" value="THAP"/>
    <property type="match status" value="1"/>
</dbReference>
<dbReference type="GO" id="GO:0000981">
    <property type="term" value="F:DNA-binding transcription factor activity, RNA polymerase II-specific"/>
    <property type="evidence" value="ECO:0007669"/>
    <property type="project" value="TreeGrafter"/>
</dbReference>
<dbReference type="PROSITE" id="PS50157">
    <property type="entry name" value="ZINC_FINGER_C2H2_2"/>
    <property type="match status" value="2"/>
</dbReference>
<dbReference type="SMART" id="SM00980">
    <property type="entry name" value="THAP"/>
    <property type="match status" value="1"/>
</dbReference>
<gene>
    <name evidence="12" type="ORF">PMAYCL1PPCAC_05017</name>
</gene>
<dbReference type="SUPFAM" id="SSF57716">
    <property type="entry name" value="Glucocorticoid receptor-like (DNA-binding domain)"/>
    <property type="match status" value="1"/>
</dbReference>
<keyword evidence="3" id="KW-0677">Repeat</keyword>
<evidence type="ECO:0000256" key="8">
    <source>
        <dbReference type="PROSITE-ProRule" id="PRU00042"/>
    </source>
</evidence>
<keyword evidence="6 9" id="KW-0238">DNA-binding</keyword>
<keyword evidence="5" id="KW-0862">Zinc</keyword>
<accession>A0AAN4Z5G7</accession>
<dbReference type="PANTHER" id="PTHR24394">
    <property type="entry name" value="ZINC FINGER PROTEIN"/>
    <property type="match status" value="1"/>
</dbReference>
<dbReference type="SMART" id="SM00692">
    <property type="entry name" value="DM3"/>
    <property type="match status" value="1"/>
</dbReference>
<organism evidence="12 13">
    <name type="scientific">Pristionchus mayeri</name>
    <dbReference type="NCBI Taxonomy" id="1317129"/>
    <lineage>
        <taxon>Eukaryota</taxon>
        <taxon>Metazoa</taxon>
        <taxon>Ecdysozoa</taxon>
        <taxon>Nematoda</taxon>
        <taxon>Chromadorea</taxon>
        <taxon>Rhabditida</taxon>
        <taxon>Rhabditina</taxon>
        <taxon>Diplogasteromorpha</taxon>
        <taxon>Diplogasteroidea</taxon>
        <taxon>Neodiplogasteridae</taxon>
        <taxon>Pristionchus</taxon>
    </lineage>
</organism>
<dbReference type="AlphaFoldDB" id="A0AAN4Z5G7"/>
<evidence type="ECO:0000259" key="11">
    <source>
        <dbReference type="PROSITE" id="PS50950"/>
    </source>
</evidence>
<dbReference type="Pfam" id="PF00096">
    <property type="entry name" value="zf-C2H2"/>
    <property type="match status" value="1"/>
</dbReference>
<evidence type="ECO:0000256" key="6">
    <source>
        <dbReference type="ARBA" id="ARBA00023125"/>
    </source>
</evidence>
<dbReference type="InterPro" id="IPR036236">
    <property type="entry name" value="Znf_C2H2_sf"/>
</dbReference>
<dbReference type="Gene3D" id="3.30.160.60">
    <property type="entry name" value="Classic Zinc Finger"/>
    <property type="match status" value="2"/>
</dbReference>